<dbReference type="InterPro" id="IPR012337">
    <property type="entry name" value="RNaseH-like_sf"/>
</dbReference>
<dbReference type="InterPro" id="IPR001584">
    <property type="entry name" value="Integrase_cat-core"/>
</dbReference>
<dbReference type="InterPro" id="IPR052160">
    <property type="entry name" value="Gypsy_RT_Integrase-like"/>
</dbReference>
<dbReference type="Proteomes" id="UP001165121">
    <property type="component" value="Unassembled WGS sequence"/>
</dbReference>
<dbReference type="InterPro" id="IPR036397">
    <property type="entry name" value="RNaseH_sf"/>
</dbReference>
<dbReference type="GO" id="GO:0015074">
    <property type="term" value="P:DNA integration"/>
    <property type="evidence" value="ECO:0007669"/>
    <property type="project" value="InterPro"/>
</dbReference>
<evidence type="ECO:0000313" key="2">
    <source>
        <dbReference type="EMBL" id="GMF48938.1"/>
    </source>
</evidence>
<accession>A0A9W6XZQ7</accession>
<dbReference type="PANTHER" id="PTHR47266">
    <property type="entry name" value="ENDONUCLEASE-RELATED"/>
    <property type="match status" value="1"/>
</dbReference>
<keyword evidence="3" id="KW-1185">Reference proteome</keyword>
<dbReference type="PROSITE" id="PS50994">
    <property type="entry name" value="INTEGRASE"/>
    <property type="match status" value="1"/>
</dbReference>
<evidence type="ECO:0000313" key="3">
    <source>
        <dbReference type="Proteomes" id="UP001165121"/>
    </source>
</evidence>
<dbReference type="AlphaFoldDB" id="A0A9W6XZQ7"/>
<reference evidence="2" key="1">
    <citation type="submission" date="2023-04" db="EMBL/GenBank/DDBJ databases">
        <title>Phytophthora fragariaefolia NBRC 109709.</title>
        <authorList>
            <person name="Ichikawa N."/>
            <person name="Sato H."/>
            <person name="Tonouchi N."/>
        </authorList>
    </citation>
    <scope>NUCLEOTIDE SEQUENCE</scope>
    <source>
        <strain evidence="2">NBRC 109709</strain>
    </source>
</reference>
<feature type="domain" description="Integrase catalytic" evidence="1">
    <location>
        <begin position="40"/>
        <end position="203"/>
    </location>
</feature>
<dbReference type="SUPFAM" id="SSF53098">
    <property type="entry name" value="Ribonuclease H-like"/>
    <property type="match status" value="1"/>
</dbReference>
<organism evidence="2 3">
    <name type="scientific">Phytophthora fragariaefolia</name>
    <dbReference type="NCBI Taxonomy" id="1490495"/>
    <lineage>
        <taxon>Eukaryota</taxon>
        <taxon>Sar</taxon>
        <taxon>Stramenopiles</taxon>
        <taxon>Oomycota</taxon>
        <taxon>Peronosporomycetes</taxon>
        <taxon>Peronosporales</taxon>
        <taxon>Peronosporaceae</taxon>
        <taxon>Phytophthora</taxon>
    </lineage>
</organism>
<dbReference type="OrthoDB" id="422540at2759"/>
<dbReference type="Gene3D" id="3.30.420.10">
    <property type="entry name" value="Ribonuclease H-like superfamily/Ribonuclease H"/>
    <property type="match status" value="1"/>
</dbReference>
<dbReference type="EMBL" id="BSXT01002430">
    <property type="protein sequence ID" value="GMF48938.1"/>
    <property type="molecule type" value="Genomic_DNA"/>
</dbReference>
<sequence length="387" mass="42943">MEALRRTPAESREVMPMTNDDVMSETNEDAASSAKLAKPVAAGPHVVHRPWALDVVGPLPTSNGGSRYVNAALEYITRYAVAVTVTPHTAENVAEFLMKRVVLKFGPFRELLTDGAPELTGKVIEGLVILLQGQQINPVRYRPEKIGLVERFHRTWRDCVATYVPDDAQNYWDVWVDFAVSAYNSGEHSIVKLSPNELMMCRKLRSSNEHFRSTGVGETGESTAYHRQLLAPMREQERQGKPMLVVEPAGYDNFVVEREDVSGEPERCIAHVSFLVTYHYPEALLQRVANDIEEQLIHENAAERRANGEAAAAAIGAATVPSPAAVLASSTKRNERTVADSADGGVPGELLVELRRRRRRNKTDQCILDFELLPVLHVPSGLRDENT</sequence>
<protein>
    <submittedName>
        <fullName evidence="2">Unnamed protein product</fullName>
    </submittedName>
</protein>
<name>A0A9W6XZQ7_9STRA</name>
<gene>
    <name evidence="2" type="ORF">Pfra01_001913300</name>
</gene>
<dbReference type="GO" id="GO:0003676">
    <property type="term" value="F:nucleic acid binding"/>
    <property type="evidence" value="ECO:0007669"/>
    <property type="project" value="InterPro"/>
</dbReference>
<evidence type="ECO:0000259" key="1">
    <source>
        <dbReference type="PROSITE" id="PS50994"/>
    </source>
</evidence>
<proteinExistence type="predicted"/>
<comment type="caution">
    <text evidence="2">The sequence shown here is derived from an EMBL/GenBank/DDBJ whole genome shotgun (WGS) entry which is preliminary data.</text>
</comment>